<keyword evidence="5 7" id="KW-1133">Transmembrane helix</keyword>
<comment type="subcellular location">
    <subcellularLocation>
        <location evidence="1">Cell membrane</location>
        <topology evidence="1">Multi-pass membrane protein</topology>
    </subcellularLocation>
</comment>
<dbReference type="InterPro" id="IPR007341">
    <property type="entry name" value="Transgly_assoc"/>
</dbReference>
<dbReference type="STRING" id="68895.RR42_s3272"/>
<comment type="similarity">
    <text evidence="2">Belongs to the UPF0410 family.</text>
</comment>
<dbReference type="PANTHER" id="PTHR33884">
    <property type="entry name" value="UPF0410 PROTEIN YMGE"/>
    <property type="match status" value="1"/>
</dbReference>
<sequence>MHLIWIILIGFLAGLVARMLTPERGPSGFFLTAGLGIVGSLAATFLGQALGWYRPGQSAGFVGAVLGAVILLALYHLATRR</sequence>
<evidence type="ECO:0000313" key="8">
    <source>
        <dbReference type="EMBL" id="AJG24848.1"/>
    </source>
</evidence>
<organism evidence="8 9">
    <name type="scientific">Cupriavidus basilensis</name>
    <dbReference type="NCBI Taxonomy" id="68895"/>
    <lineage>
        <taxon>Bacteria</taxon>
        <taxon>Pseudomonadati</taxon>
        <taxon>Pseudomonadota</taxon>
        <taxon>Betaproteobacteria</taxon>
        <taxon>Burkholderiales</taxon>
        <taxon>Burkholderiaceae</taxon>
        <taxon>Cupriavidus</taxon>
    </lineage>
</organism>
<dbReference type="OrthoDB" id="9811343at2"/>
<protein>
    <recommendedName>
        <fullName evidence="10">GlsB/YeaQ/YmgE family stress response membrane protein</fullName>
    </recommendedName>
</protein>
<evidence type="ECO:0000256" key="2">
    <source>
        <dbReference type="ARBA" id="ARBA00011006"/>
    </source>
</evidence>
<evidence type="ECO:0000256" key="7">
    <source>
        <dbReference type="SAM" id="Phobius"/>
    </source>
</evidence>
<feature type="transmembrane region" description="Helical" evidence="7">
    <location>
        <begin position="28"/>
        <end position="47"/>
    </location>
</feature>
<evidence type="ECO:0008006" key="10">
    <source>
        <dbReference type="Google" id="ProtNLM"/>
    </source>
</evidence>
<feature type="transmembrane region" description="Helical" evidence="7">
    <location>
        <begin position="59"/>
        <end position="78"/>
    </location>
</feature>
<evidence type="ECO:0000256" key="4">
    <source>
        <dbReference type="ARBA" id="ARBA00022692"/>
    </source>
</evidence>
<evidence type="ECO:0000313" key="9">
    <source>
        <dbReference type="Proteomes" id="UP000031843"/>
    </source>
</evidence>
<evidence type="ECO:0000256" key="6">
    <source>
        <dbReference type="ARBA" id="ARBA00023136"/>
    </source>
</evidence>
<dbReference type="Proteomes" id="UP000031843">
    <property type="component" value="Chromosome secondary"/>
</dbReference>
<proteinExistence type="inferred from homology"/>
<dbReference type="AlphaFoldDB" id="A0A0C4YP89"/>
<evidence type="ECO:0000256" key="1">
    <source>
        <dbReference type="ARBA" id="ARBA00004651"/>
    </source>
</evidence>
<keyword evidence="9" id="KW-1185">Reference proteome</keyword>
<dbReference type="RefSeq" id="WP_043357195.1">
    <property type="nucleotide sequence ID" value="NZ_CP010537.1"/>
</dbReference>
<dbReference type="EMBL" id="CP010537">
    <property type="protein sequence ID" value="AJG24848.1"/>
    <property type="molecule type" value="Genomic_DNA"/>
</dbReference>
<dbReference type="Pfam" id="PF04226">
    <property type="entry name" value="Transgly_assoc"/>
    <property type="match status" value="1"/>
</dbReference>
<dbReference type="PANTHER" id="PTHR33884:SF7">
    <property type="entry name" value="BSL8023 PROTEIN"/>
    <property type="match status" value="1"/>
</dbReference>
<dbReference type="KEGG" id="cbw:RR42_s3272"/>
<accession>A0A0C4YP89</accession>
<gene>
    <name evidence="8" type="ORF">RR42_s3272</name>
</gene>
<keyword evidence="4 7" id="KW-0812">Transmembrane</keyword>
<name>A0A0C4YP89_9BURK</name>
<reference evidence="8 9" key="1">
    <citation type="journal article" date="2015" name="Genome Announc.">
        <title>Complete Genome Sequence of Cupriavidus basilensis 4G11, Isolated from the Oak Ridge Field Research Center Site.</title>
        <authorList>
            <person name="Ray J."/>
            <person name="Waters R.J."/>
            <person name="Skerker J.M."/>
            <person name="Kuehl J.V."/>
            <person name="Price M.N."/>
            <person name="Huang J."/>
            <person name="Chakraborty R."/>
            <person name="Arkin A.P."/>
            <person name="Deutschbauer A."/>
        </authorList>
    </citation>
    <scope>NUCLEOTIDE SEQUENCE [LARGE SCALE GENOMIC DNA]</scope>
    <source>
        <strain evidence="8">4G11</strain>
    </source>
</reference>
<keyword evidence="6 7" id="KW-0472">Membrane</keyword>
<evidence type="ECO:0000256" key="3">
    <source>
        <dbReference type="ARBA" id="ARBA00022475"/>
    </source>
</evidence>
<dbReference type="GO" id="GO:0005886">
    <property type="term" value="C:plasma membrane"/>
    <property type="evidence" value="ECO:0007669"/>
    <property type="project" value="UniProtKB-SubCell"/>
</dbReference>
<evidence type="ECO:0000256" key="5">
    <source>
        <dbReference type="ARBA" id="ARBA00022989"/>
    </source>
</evidence>
<keyword evidence="3" id="KW-1003">Cell membrane</keyword>